<comment type="similarity">
    <text evidence="5">Belongs to the ABC-2 integral membrane protein family.</text>
</comment>
<dbReference type="OrthoDB" id="63188at2"/>
<dbReference type="HOGENOM" id="CLU_039483_5_2_0"/>
<feature type="domain" description="ABC transmembrane type-2" evidence="6">
    <location>
        <begin position="37"/>
        <end position="261"/>
    </location>
</feature>
<evidence type="ECO:0000313" key="8">
    <source>
        <dbReference type="Proteomes" id="UP000008635"/>
    </source>
</evidence>
<keyword evidence="8" id="KW-1185">Reference proteome</keyword>
<dbReference type="Proteomes" id="UP000008635">
    <property type="component" value="Chromosome"/>
</dbReference>
<dbReference type="InterPro" id="IPR047817">
    <property type="entry name" value="ABC2_TM_bact-type"/>
</dbReference>
<evidence type="ECO:0000256" key="2">
    <source>
        <dbReference type="ARBA" id="ARBA00022692"/>
    </source>
</evidence>
<evidence type="ECO:0000256" key="4">
    <source>
        <dbReference type="ARBA" id="ARBA00023136"/>
    </source>
</evidence>
<keyword evidence="4 5" id="KW-0472">Membrane</keyword>
<proteinExistence type="inferred from homology"/>
<keyword evidence="2 5" id="KW-0812">Transmembrane</keyword>
<dbReference type="AlphaFoldDB" id="E8U6L7"/>
<dbReference type="PROSITE" id="PS51012">
    <property type="entry name" value="ABC_TM2"/>
    <property type="match status" value="1"/>
</dbReference>
<keyword evidence="5" id="KW-0813">Transport</keyword>
<dbReference type="PANTHER" id="PTHR43229:SF3">
    <property type="entry name" value="ABC-TYPE MULTIDRUG TRANSPORT SYSTEM, PERMEASE COMPONENT"/>
    <property type="match status" value="1"/>
</dbReference>
<feature type="transmembrane region" description="Helical" evidence="5">
    <location>
        <begin position="115"/>
        <end position="139"/>
    </location>
</feature>
<dbReference type="RefSeq" id="WP_013556211.1">
    <property type="nucleotide sequence ID" value="NC_014958.1"/>
</dbReference>
<feature type="transmembrane region" description="Helical" evidence="5">
    <location>
        <begin position="75"/>
        <end position="94"/>
    </location>
</feature>
<feature type="transmembrane region" description="Helical" evidence="5">
    <location>
        <begin position="240"/>
        <end position="258"/>
    </location>
</feature>
<keyword evidence="5" id="KW-1003">Cell membrane</keyword>
<dbReference type="PIRSF" id="PIRSF006648">
    <property type="entry name" value="DrrB"/>
    <property type="match status" value="1"/>
</dbReference>
<evidence type="ECO:0000256" key="3">
    <source>
        <dbReference type="ARBA" id="ARBA00022989"/>
    </source>
</evidence>
<name>E8U6L7_DEIML</name>
<accession>E8U6L7</accession>
<feature type="transmembrane region" description="Helical" evidence="5">
    <location>
        <begin position="183"/>
        <end position="201"/>
    </location>
</feature>
<evidence type="ECO:0000256" key="1">
    <source>
        <dbReference type="ARBA" id="ARBA00004141"/>
    </source>
</evidence>
<evidence type="ECO:0000313" key="7">
    <source>
        <dbReference type="EMBL" id="ADV66706.1"/>
    </source>
</evidence>
<evidence type="ECO:0000259" key="6">
    <source>
        <dbReference type="PROSITE" id="PS51012"/>
    </source>
</evidence>
<organism evidence="7 8">
    <name type="scientific">Deinococcus maricopensis (strain DSM 21211 / LMG 22137 / NRRL B-23946 / LB-34)</name>
    <dbReference type="NCBI Taxonomy" id="709986"/>
    <lineage>
        <taxon>Bacteria</taxon>
        <taxon>Thermotogati</taxon>
        <taxon>Deinococcota</taxon>
        <taxon>Deinococci</taxon>
        <taxon>Deinococcales</taxon>
        <taxon>Deinococcaceae</taxon>
        <taxon>Deinococcus</taxon>
    </lineage>
</organism>
<sequence length="267" mass="28509">MTTQTVPQTTTAPTTPFARAYLALTRAEVRRVLRNRTYLVPTLILPLMFFGLFGLPNLQGRLSGVGAGPYMVISYAAYALISTAMFSFGVSVAAERSSGWLRQLRLTPMSPAAYFAAKISASIVLGLLSITLLSVFARITGGVSIPAAQLIAAYAKLLIGMVPFALLGLAIGLSFGGGSAAPVANLINLPLMFASGIFYPLDVAPQFIRTLAPYLPAYHYGQLGWSSIGAHVTGAEWTHWAWLGGYGLVFLALAMLAYRRDEARRGA</sequence>
<dbReference type="InterPro" id="IPR051784">
    <property type="entry name" value="Nod_factor_ABC_transporter"/>
</dbReference>
<dbReference type="PANTHER" id="PTHR43229">
    <property type="entry name" value="NODULATION PROTEIN J"/>
    <property type="match status" value="1"/>
</dbReference>
<keyword evidence="3 5" id="KW-1133">Transmembrane helix</keyword>
<dbReference type="InterPro" id="IPR013525">
    <property type="entry name" value="ABC2_TM"/>
</dbReference>
<reference evidence="7 8" key="1">
    <citation type="journal article" date="2011" name="Stand. Genomic Sci.">
        <title>Complete genome sequence of Deinococcus maricopensis type strain (LB-34).</title>
        <authorList>
            <person name="Pukall R."/>
            <person name="Zeytun A."/>
            <person name="Lucas S."/>
            <person name="Lapidus A."/>
            <person name="Hammon N."/>
            <person name="Deshpande S."/>
            <person name="Nolan M."/>
            <person name="Cheng J.F."/>
            <person name="Pitluck S."/>
            <person name="Liolios K."/>
            <person name="Pagani I."/>
            <person name="Mikhailova N."/>
            <person name="Ivanova N."/>
            <person name="Mavromatis K."/>
            <person name="Pati A."/>
            <person name="Tapia R."/>
            <person name="Han C."/>
            <person name="Goodwin L."/>
            <person name="Chen A."/>
            <person name="Palaniappan K."/>
            <person name="Land M."/>
            <person name="Hauser L."/>
            <person name="Chang Y.J."/>
            <person name="Jeffries C.D."/>
            <person name="Brambilla E.M."/>
            <person name="Rohde M."/>
            <person name="Goker M."/>
            <person name="Detter J.C."/>
            <person name="Woyke T."/>
            <person name="Bristow J."/>
            <person name="Eisen J.A."/>
            <person name="Markowitz V."/>
            <person name="Hugenholtz P."/>
            <person name="Kyrpides N.C."/>
            <person name="Klenk H.P."/>
        </authorList>
    </citation>
    <scope>NUCLEOTIDE SEQUENCE [LARGE SCALE GENOMIC DNA]</scope>
    <source>
        <strain evidence="8">DSM 21211 / LMG 22137 / NRRL B-23946 / LB-34</strain>
    </source>
</reference>
<dbReference type="EMBL" id="CP002454">
    <property type="protein sequence ID" value="ADV66706.1"/>
    <property type="molecule type" value="Genomic_DNA"/>
</dbReference>
<dbReference type="KEGG" id="dmr:Deima_1053"/>
<gene>
    <name evidence="7" type="ordered locus">Deima_1053</name>
</gene>
<dbReference type="GO" id="GO:0043190">
    <property type="term" value="C:ATP-binding cassette (ABC) transporter complex"/>
    <property type="evidence" value="ECO:0007669"/>
    <property type="project" value="InterPro"/>
</dbReference>
<dbReference type="InterPro" id="IPR000412">
    <property type="entry name" value="ABC_2_transport"/>
</dbReference>
<reference evidence="8" key="2">
    <citation type="submission" date="2011-01" db="EMBL/GenBank/DDBJ databases">
        <title>The complete genome of Deinococcus maricopensis DSM 21211.</title>
        <authorList>
            <consortium name="US DOE Joint Genome Institute (JGI-PGF)"/>
            <person name="Lucas S."/>
            <person name="Copeland A."/>
            <person name="Lapidus A."/>
            <person name="Goodwin L."/>
            <person name="Pitluck S."/>
            <person name="Kyrpides N."/>
            <person name="Mavromatis K."/>
            <person name="Pagani I."/>
            <person name="Ivanova N."/>
            <person name="Ovchinnikova G."/>
            <person name="Zeytun A."/>
            <person name="Detter J.C."/>
            <person name="Han C."/>
            <person name="Land M."/>
            <person name="Hauser L."/>
            <person name="Markowitz V."/>
            <person name="Cheng J.-F."/>
            <person name="Hugenholtz P."/>
            <person name="Woyke T."/>
            <person name="Wu D."/>
            <person name="Pukall R."/>
            <person name="Gehrich-Schroeter G."/>
            <person name="Brambilla E."/>
            <person name="Klenk H.-P."/>
            <person name="Eisen J.A."/>
        </authorList>
    </citation>
    <scope>NUCLEOTIDE SEQUENCE [LARGE SCALE GENOMIC DNA]</scope>
    <source>
        <strain evidence="8">DSM 21211 / LMG 22137 / NRRL B-23946 / LB-34</strain>
    </source>
</reference>
<comment type="subcellular location">
    <subcellularLocation>
        <location evidence="5">Cell membrane</location>
        <topology evidence="5">Multi-pass membrane protein</topology>
    </subcellularLocation>
    <subcellularLocation>
        <location evidence="1">Membrane</location>
        <topology evidence="1">Multi-pass membrane protein</topology>
    </subcellularLocation>
</comment>
<dbReference type="STRING" id="709986.Deima_1053"/>
<dbReference type="eggNOG" id="COG0842">
    <property type="taxonomic scope" value="Bacteria"/>
</dbReference>
<protein>
    <recommendedName>
        <fullName evidence="5">Transport permease protein</fullName>
    </recommendedName>
</protein>
<dbReference type="GO" id="GO:0140359">
    <property type="term" value="F:ABC-type transporter activity"/>
    <property type="evidence" value="ECO:0007669"/>
    <property type="project" value="InterPro"/>
</dbReference>
<feature type="transmembrane region" description="Helical" evidence="5">
    <location>
        <begin position="151"/>
        <end position="171"/>
    </location>
</feature>
<evidence type="ECO:0000256" key="5">
    <source>
        <dbReference type="RuleBase" id="RU361157"/>
    </source>
</evidence>
<dbReference type="Pfam" id="PF01061">
    <property type="entry name" value="ABC2_membrane"/>
    <property type="match status" value="1"/>
</dbReference>
<feature type="transmembrane region" description="Helical" evidence="5">
    <location>
        <begin position="38"/>
        <end position="55"/>
    </location>
</feature>